<dbReference type="EMBL" id="MTKT01004293">
    <property type="protein sequence ID" value="OWM72228.1"/>
    <property type="molecule type" value="Genomic_DNA"/>
</dbReference>
<dbReference type="EMBL" id="PGOL01000824">
    <property type="protein sequence ID" value="PKI64383.1"/>
    <property type="molecule type" value="Genomic_DNA"/>
</dbReference>
<reference evidence="4" key="1">
    <citation type="journal article" date="2017" name="Plant J.">
        <title>The pomegranate (Punica granatum L.) genome and the genomics of punicalagin biosynthesis.</title>
        <authorList>
            <person name="Qin G."/>
            <person name="Xu C."/>
            <person name="Ming R."/>
            <person name="Tang H."/>
            <person name="Guyot R."/>
            <person name="Kramer E.M."/>
            <person name="Hu Y."/>
            <person name="Yi X."/>
            <person name="Qi Y."/>
            <person name="Xu X."/>
            <person name="Gao Z."/>
            <person name="Pan H."/>
            <person name="Jian J."/>
            <person name="Tian Y."/>
            <person name="Yue Z."/>
            <person name="Xu Y."/>
        </authorList>
    </citation>
    <scope>NUCLEOTIDE SEQUENCE [LARGE SCALE GENOMIC DNA]</scope>
    <source>
        <strain evidence="4">cv. Dabenzi</strain>
    </source>
</reference>
<dbReference type="AlphaFoldDB" id="A0A218WIA0"/>
<reference evidence="3 5" key="3">
    <citation type="submission" date="2017-11" db="EMBL/GenBank/DDBJ databases">
        <title>De-novo sequencing of pomegranate (Punica granatum L.) genome.</title>
        <authorList>
            <person name="Akparov Z."/>
            <person name="Amiraslanov A."/>
            <person name="Hajiyeva S."/>
            <person name="Abbasov M."/>
            <person name="Kaur K."/>
            <person name="Hamwieh A."/>
            <person name="Solovyev V."/>
            <person name="Salamov A."/>
            <person name="Braich B."/>
            <person name="Kosarev P."/>
            <person name="Mahmoud A."/>
            <person name="Hajiyev E."/>
            <person name="Babayeva S."/>
            <person name="Izzatullayeva V."/>
            <person name="Mammadov A."/>
            <person name="Mammadov A."/>
            <person name="Sharifova S."/>
            <person name="Ojaghi J."/>
            <person name="Eynullazada K."/>
            <person name="Bayramov B."/>
            <person name="Abdulazimova A."/>
            <person name="Shahmuradov I."/>
        </authorList>
    </citation>
    <scope>NUCLEOTIDE SEQUENCE [LARGE SCALE GENOMIC DNA]</scope>
    <source>
        <strain evidence="3">AG2017</strain>
        <strain evidence="5">cv. AG2017</strain>
        <tissue evidence="3">Leaf</tissue>
    </source>
</reference>
<dbReference type="Proteomes" id="UP000233551">
    <property type="component" value="Unassembled WGS sequence"/>
</dbReference>
<name>A0A218WIA0_PUNGR</name>
<reference evidence="2" key="2">
    <citation type="submission" date="2017-06" db="EMBL/GenBank/DDBJ databases">
        <title>The pomegranate genome and the genomics of punicalagin biosynthesis.</title>
        <authorList>
            <person name="Xu C."/>
        </authorList>
    </citation>
    <scope>NUCLEOTIDE SEQUENCE [LARGE SCALE GENOMIC DNA]</scope>
    <source>
        <tissue evidence="2">Fresh leaf</tissue>
    </source>
</reference>
<evidence type="ECO:0000256" key="1">
    <source>
        <dbReference type="SAM" id="Phobius"/>
    </source>
</evidence>
<keyword evidence="1" id="KW-0812">Transmembrane</keyword>
<feature type="transmembrane region" description="Helical" evidence="1">
    <location>
        <begin position="63"/>
        <end position="81"/>
    </location>
</feature>
<evidence type="ECO:0000313" key="4">
    <source>
        <dbReference type="Proteomes" id="UP000197138"/>
    </source>
</evidence>
<sequence length="84" mass="8581">MARVGTAILRFALIGFLFGVFMANTVMSGLIWDLVGELGADTPSPSPAAGNGGSASMGLRPQIAATALPATFVALLLSCSFDMF</sequence>
<keyword evidence="5" id="KW-1185">Reference proteome</keyword>
<evidence type="ECO:0000313" key="2">
    <source>
        <dbReference type="EMBL" id="OWM72228.1"/>
    </source>
</evidence>
<proteinExistence type="predicted"/>
<dbReference type="Proteomes" id="UP000197138">
    <property type="component" value="Unassembled WGS sequence"/>
</dbReference>
<keyword evidence="1" id="KW-0472">Membrane</keyword>
<organism evidence="2 4">
    <name type="scientific">Punica granatum</name>
    <name type="common">Pomegranate</name>
    <dbReference type="NCBI Taxonomy" id="22663"/>
    <lineage>
        <taxon>Eukaryota</taxon>
        <taxon>Viridiplantae</taxon>
        <taxon>Streptophyta</taxon>
        <taxon>Embryophyta</taxon>
        <taxon>Tracheophyta</taxon>
        <taxon>Spermatophyta</taxon>
        <taxon>Magnoliopsida</taxon>
        <taxon>eudicotyledons</taxon>
        <taxon>Gunneridae</taxon>
        <taxon>Pentapetalae</taxon>
        <taxon>rosids</taxon>
        <taxon>malvids</taxon>
        <taxon>Myrtales</taxon>
        <taxon>Lythraceae</taxon>
        <taxon>Punica</taxon>
    </lineage>
</organism>
<comment type="caution">
    <text evidence="2">The sequence shown here is derived from an EMBL/GenBank/DDBJ whole genome shotgun (WGS) entry which is preliminary data.</text>
</comment>
<accession>A0A218WIA0</accession>
<feature type="transmembrane region" description="Helical" evidence="1">
    <location>
        <begin position="7"/>
        <end position="32"/>
    </location>
</feature>
<evidence type="ECO:0000313" key="5">
    <source>
        <dbReference type="Proteomes" id="UP000233551"/>
    </source>
</evidence>
<evidence type="ECO:0000313" key="3">
    <source>
        <dbReference type="EMBL" id="PKI64383.1"/>
    </source>
</evidence>
<protein>
    <submittedName>
        <fullName evidence="2">Uncharacterized protein</fullName>
    </submittedName>
</protein>
<gene>
    <name evidence="2" type="ORF">CDL15_Pgr018113</name>
    <name evidence="3" type="ORF">CRG98_015243</name>
</gene>
<keyword evidence="1" id="KW-1133">Transmembrane helix</keyword>